<organism evidence="7 8">
    <name type="scientific">Peptoniphilus stercorisuis</name>
    <dbReference type="NCBI Taxonomy" id="1436965"/>
    <lineage>
        <taxon>Bacteria</taxon>
        <taxon>Bacillati</taxon>
        <taxon>Bacillota</taxon>
        <taxon>Tissierellia</taxon>
        <taxon>Tissierellales</taxon>
        <taxon>Peptoniphilaceae</taxon>
        <taxon>Peptoniphilus</taxon>
    </lineage>
</organism>
<dbReference type="Pfam" id="PF04198">
    <property type="entry name" value="Sugar-bind"/>
    <property type="match status" value="1"/>
</dbReference>
<name>A0ABS4KGX5_9FIRM</name>
<dbReference type="InterPro" id="IPR051054">
    <property type="entry name" value="SorC_transcr_regulators"/>
</dbReference>
<accession>A0ABS4KGX5</accession>
<keyword evidence="8" id="KW-1185">Reference proteome</keyword>
<evidence type="ECO:0000259" key="6">
    <source>
        <dbReference type="Pfam" id="PF21715"/>
    </source>
</evidence>
<dbReference type="InterPro" id="IPR036388">
    <property type="entry name" value="WH-like_DNA-bd_sf"/>
</dbReference>
<dbReference type="InterPro" id="IPR036390">
    <property type="entry name" value="WH_DNA-bd_sf"/>
</dbReference>
<keyword evidence="2" id="KW-0805">Transcription regulation</keyword>
<dbReference type="SUPFAM" id="SSF46785">
    <property type="entry name" value="Winged helix' DNA-binding domain"/>
    <property type="match status" value="1"/>
</dbReference>
<dbReference type="SUPFAM" id="SSF100950">
    <property type="entry name" value="NagB/RpiA/CoA transferase-like"/>
    <property type="match status" value="1"/>
</dbReference>
<reference evidence="7 8" key="1">
    <citation type="submission" date="2021-03" db="EMBL/GenBank/DDBJ databases">
        <title>Genomic Encyclopedia of Type Strains, Phase IV (KMG-IV): sequencing the most valuable type-strain genomes for metagenomic binning, comparative biology and taxonomic classification.</title>
        <authorList>
            <person name="Goeker M."/>
        </authorList>
    </citation>
    <scope>NUCLEOTIDE SEQUENCE [LARGE SCALE GENOMIC DNA]</scope>
    <source>
        <strain evidence="7 8">DSM 27563</strain>
    </source>
</reference>
<proteinExistence type="inferred from homology"/>
<dbReference type="Pfam" id="PF21715">
    <property type="entry name" value="CggR_N"/>
    <property type="match status" value="1"/>
</dbReference>
<evidence type="ECO:0000256" key="1">
    <source>
        <dbReference type="ARBA" id="ARBA00010466"/>
    </source>
</evidence>
<protein>
    <submittedName>
        <fullName evidence="7">Central glycolytic genes regulator</fullName>
    </submittedName>
</protein>
<evidence type="ECO:0000313" key="7">
    <source>
        <dbReference type="EMBL" id="MBP2025879.1"/>
    </source>
</evidence>
<dbReference type="PANTHER" id="PTHR34294:SF5">
    <property type="entry name" value="CENTRAL GLYCOLYTIC GENES REGULATOR"/>
    <property type="match status" value="1"/>
</dbReference>
<feature type="domain" description="CggR N-terminal DNA binding" evidence="6">
    <location>
        <begin position="17"/>
        <end position="84"/>
    </location>
</feature>
<dbReference type="InterPro" id="IPR037171">
    <property type="entry name" value="NagB/RpiA_transferase-like"/>
</dbReference>
<dbReference type="InterPro" id="IPR007324">
    <property type="entry name" value="Sugar-bd_dom_put"/>
</dbReference>
<feature type="domain" description="Sugar-binding" evidence="5">
    <location>
        <begin position="89"/>
        <end position="336"/>
    </location>
</feature>
<dbReference type="EMBL" id="JAGGLJ010000014">
    <property type="protein sequence ID" value="MBP2025879.1"/>
    <property type="molecule type" value="Genomic_DNA"/>
</dbReference>
<keyword evidence="4" id="KW-0804">Transcription</keyword>
<sequence>MNIENITNFVPEFRDIFIRRYEILEFLNKEGTLGRRTLSSKMDISERIIRDEISILRDMDCVDVSAAGISITKEGKIKLKDLSTIYRDLNNLTDLGKRIALMLNVNDVFVVKGDTKKSEHTYINLGAETARIIKNVVSRGDILGVTGGRTLSSIGDEMEKSKEDLDITVIPARGSLGRSAKFQANSIASKIATKLNGEYQLLPVPDTASAEAMKMLMENEEVKEAYNMLKSLDILIFGIGRADVMLDRRRISDDIKDEILDNKAVAEAFGHYFDIEGNEVYRSQSIGITIEDFKKIPRIIGVAGGCEKADSIISISSLRQDMILVIDESAANEILNIRRSI</sequence>
<keyword evidence="3" id="KW-0238">DNA-binding</keyword>
<dbReference type="Gene3D" id="1.10.10.10">
    <property type="entry name" value="Winged helix-like DNA-binding domain superfamily/Winged helix DNA-binding domain"/>
    <property type="match status" value="1"/>
</dbReference>
<evidence type="ECO:0000256" key="2">
    <source>
        <dbReference type="ARBA" id="ARBA00023015"/>
    </source>
</evidence>
<comment type="caution">
    <text evidence="7">The sequence shown here is derived from an EMBL/GenBank/DDBJ whole genome shotgun (WGS) entry which is preliminary data.</text>
</comment>
<comment type="similarity">
    <text evidence="1">Belongs to the SorC transcriptional regulatory family.</text>
</comment>
<evidence type="ECO:0000313" key="8">
    <source>
        <dbReference type="Proteomes" id="UP001519306"/>
    </source>
</evidence>
<gene>
    <name evidence="7" type="ORF">J2Z71_001428</name>
</gene>
<dbReference type="Gene3D" id="3.40.50.1360">
    <property type="match status" value="1"/>
</dbReference>
<evidence type="ECO:0000256" key="3">
    <source>
        <dbReference type="ARBA" id="ARBA00023125"/>
    </source>
</evidence>
<dbReference type="InterPro" id="IPR048715">
    <property type="entry name" value="CggR_N"/>
</dbReference>
<dbReference type="RefSeq" id="WP_210061540.1">
    <property type="nucleotide sequence ID" value="NZ_JAGGLJ010000014.1"/>
</dbReference>
<dbReference type="PANTHER" id="PTHR34294">
    <property type="entry name" value="TRANSCRIPTIONAL REGULATOR-RELATED"/>
    <property type="match status" value="1"/>
</dbReference>
<dbReference type="Proteomes" id="UP001519306">
    <property type="component" value="Unassembled WGS sequence"/>
</dbReference>
<evidence type="ECO:0000256" key="4">
    <source>
        <dbReference type="ARBA" id="ARBA00023163"/>
    </source>
</evidence>
<evidence type="ECO:0000259" key="5">
    <source>
        <dbReference type="Pfam" id="PF04198"/>
    </source>
</evidence>